<accession>A0A6A5X3F2</accession>
<dbReference type="AlphaFoldDB" id="A0A6A5X3F2"/>
<proteinExistence type="predicted"/>
<reference evidence="1" key="1">
    <citation type="journal article" date="2020" name="Stud. Mycol.">
        <title>101 Dothideomycetes genomes: a test case for predicting lifestyles and emergence of pathogens.</title>
        <authorList>
            <person name="Haridas S."/>
            <person name="Albert R."/>
            <person name="Binder M."/>
            <person name="Bloem J."/>
            <person name="Labutti K."/>
            <person name="Salamov A."/>
            <person name="Andreopoulos B."/>
            <person name="Baker S."/>
            <person name="Barry K."/>
            <person name="Bills G."/>
            <person name="Bluhm B."/>
            <person name="Cannon C."/>
            <person name="Castanera R."/>
            <person name="Culley D."/>
            <person name="Daum C."/>
            <person name="Ezra D."/>
            <person name="Gonzalez J."/>
            <person name="Henrissat B."/>
            <person name="Kuo A."/>
            <person name="Liang C."/>
            <person name="Lipzen A."/>
            <person name="Lutzoni F."/>
            <person name="Magnuson J."/>
            <person name="Mondo S."/>
            <person name="Nolan M."/>
            <person name="Ohm R."/>
            <person name="Pangilinan J."/>
            <person name="Park H.-J."/>
            <person name="Ramirez L."/>
            <person name="Alfaro M."/>
            <person name="Sun H."/>
            <person name="Tritt A."/>
            <person name="Yoshinaga Y."/>
            <person name="Zwiers L.-H."/>
            <person name="Turgeon B."/>
            <person name="Goodwin S."/>
            <person name="Spatafora J."/>
            <person name="Crous P."/>
            <person name="Grigoriev I."/>
        </authorList>
    </citation>
    <scope>NUCLEOTIDE SEQUENCE</scope>
    <source>
        <strain evidence="1">CBS 123094</strain>
    </source>
</reference>
<dbReference type="EMBL" id="ML977557">
    <property type="protein sequence ID" value="KAF2007411.1"/>
    <property type="molecule type" value="Genomic_DNA"/>
</dbReference>
<sequence>TPLYTKYKEVYCKINSVSEKLHQVRLTKVIYTFHNLINIIEIAKQLSGKAVTEVLMLLTIKFKLQEYTSIANMLFKLFKSN</sequence>
<gene>
    <name evidence="1" type="ORF">P154DRAFT_420335</name>
</gene>
<keyword evidence="2" id="KW-1185">Reference proteome</keyword>
<protein>
    <submittedName>
        <fullName evidence="1">Uncharacterized protein</fullName>
    </submittedName>
</protein>
<name>A0A6A5X3F2_9PLEO</name>
<feature type="non-terminal residue" evidence="1">
    <location>
        <position position="1"/>
    </location>
</feature>
<dbReference type="Proteomes" id="UP000799779">
    <property type="component" value="Unassembled WGS sequence"/>
</dbReference>
<dbReference type="OrthoDB" id="5426797at2759"/>
<evidence type="ECO:0000313" key="1">
    <source>
        <dbReference type="EMBL" id="KAF2007411.1"/>
    </source>
</evidence>
<evidence type="ECO:0000313" key="2">
    <source>
        <dbReference type="Proteomes" id="UP000799779"/>
    </source>
</evidence>
<organism evidence="1 2">
    <name type="scientific">Amniculicola lignicola CBS 123094</name>
    <dbReference type="NCBI Taxonomy" id="1392246"/>
    <lineage>
        <taxon>Eukaryota</taxon>
        <taxon>Fungi</taxon>
        <taxon>Dikarya</taxon>
        <taxon>Ascomycota</taxon>
        <taxon>Pezizomycotina</taxon>
        <taxon>Dothideomycetes</taxon>
        <taxon>Pleosporomycetidae</taxon>
        <taxon>Pleosporales</taxon>
        <taxon>Amniculicolaceae</taxon>
        <taxon>Amniculicola</taxon>
    </lineage>
</organism>